<evidence type="ECO:0008006" key="5">
    <source>
        <dbReference type="Google" id="ProtNLM"/>
    </source>
</evidence>
<evidence type="ECO:0000313" key="3">
    <source>
        <dbReference type="EMBL" id="MDH2390883.1"/>
    </source>
</evidence>
<evidence type="ECO:0000256" key="1">
    <source>
        <dbReference type="SAM" id="MobiDB-lite"/>
    </source>
</evidence>
<dbReference type="EMBL" id="JARWBG010000022">
    <property type="protein sequence ID" value="MDH2390883.1"/>
    <property type="molecule type" value="Genomic_DNA"/>
</dbReference>
<name>A0ABT6HQ77_9ACTN</name>
<feature type="chain" id="PRO_5046390408" description="Secreted protein" evidence="2">
    <location>
        <begin position="28"/>
        <end position="120"/>
    </location>
</feature>
<dbReference type="Proteomes" id="UP001223144">
    <property type="component" value="Unassembled WGS sequence"/>
</dbReference>
<evidence type="ECO:0000256" key="2">
    <source>
        <dbReference type="SAM" id="SignalP"/>
    </source>
</evidence>
<keyword evidence="4" id="KW-1185">Reference proteome</keyword>
<evidence type="ECO:0000313" key="4">
    <source>
        <dbReference type="Proteomes" id="UP001223144"/>
    </source>
</evidence>
<comment type="caution">
    <text evidence="3">The sequence shown here is derived from an EMBL/GenBank/DDBJ whole genome shotgun (WGS) entry which is preliminary data.</text>
</comment>
<feature type="region of interest" description="Disordered" evidence="1">
    <location>
        <begin position="38"/>
        <end position="67"/>
    </location>
</feature>
<protein>
    <recommendedName>
        <fullName evidence="5">Secreted protein</fullName>
    </recommendedName>
</protein>
<keyword evidence="2" id="KW-0732">Signal</keyword>
<sequence>MLGRAVVRRLALLSLCVVALGHGFAGAVTHLPHHPAHVPVTTAGAYSAPEAGGEEDRHDGHAGPACEIVTGSAPGSCHPAAGVPVSPLDMELSAVLSPGGFVPSRSPPKPSPVVLSVLRI</sequence>
<feature type="signal peptide" evidence="2">
    <location>
        <begin position="1"/>
        <end position="27"/>
    </location>
</feature>
<proteinExistence type="predicted"/>
<organism evidence="3 4">
    <name type="scientific">Streptomyces chengmaiensis</name>
    <dbReference type="NCBI Taxonomy" id="3040919"/>
    <lineage>
        <taxon>Bacteria</taxon>
        <taxon>Bacillati</taxon>
        <taxon>Actinomycetota</taxon>
        <taxon>Actinomycetes</taxon>
        <taxon>Kitasatosporales</taxon>
        <taxon>Streptomycetaceae</taxon>
        <taxon>Streptomyces</taxon>
    </lineage>
</organism>
<dbReference type="RefSeq" id="WP_279929546.1">
    <property type="nucleotide sequence ID" value="NZ_JARWBG010000022.1"/>
</dbReference>
<reference evidence="3 4" key="1">
    <citation type="submission" date="2023-04" db="EMBL/GenBank/DDBJ databases">
        <title>Streptomyces chengmaiensis sp. nov. isolated from the stem of mangrove plant in Hainan.</title>
        <authorList>
            <person name="Huang X."/>
            <person name="Zhou S."/>
            <person name="Chu X."/>
            <person name="Xie Y."/>
            <person name="Lin Y."/>
        </authorList>
    </citation>
    <scope>NUCLEOTIDE SEQUENCE [LARGE SCALE GENOMIC DNA]</scope>
    <source>
        <strain evidence="3 4">HNM0663</strain>
    </source>
</reference>
<accession>A0ABT6HQ77</accession>
<gene>
    <name evidence="3" type="ORF">QCN29_19225</name>
</gene>